<keyword evidence="2" id="KW-1185">Reference proteome</keyword>
<dbReference type="eggNOG" id="COG4190">
    <property type="taxonomic scope" value="Bacteria"/>
</dbReference>
<proteinExistence type="predicted"/>
<dbReference type="SUPFAM" id="SSF46785">
    <property type="entry name" value="Winged helix' DNA-binding domain"/>
    <property type="match status" value="1"/>
</dbReference>
<evidence type="ECO:0000313" key="2">
    <source>
        <dbReference type="Proteomes" id="UP000011021"/>
    </source>
</evidence>
<dbReference type="EMBL" id="AEQP01000022">
    <property type="protein sequence ID" value="EFV93956.1"/>
    <property type="molecule type" value="Genomic_DNA"/>
</dbReference>
<dbReference type="InterPro" id="IPR036390">
    <property type="entry name" value="WH_DNA-bd_sf"/>
</dbReference>
<name>E7RZG2_9BURK</name>
<dbReference type="Proteomes" id="UP000011021">
    <property type="component" value="Unassembled WGS sequence"/>
</dbReference>
<dbReference type="Pfam" id="PF25212">
    <property type="entry name" value="HVO_A0114"/>
    <property type="match status" value="1"/>
</dbReference>
<dbReference type="InterPro" id="IPR036388">
    <property type="entry name" value="WH-like_DNA-bd_sf"/>
</dbReference>
<comment type="caution">
    <text evidence="1">The sequence shown here is derived from an EMBL/GenBank/DDBJ whole genome shotgun (WGS) entry which is preliminary data.</text>
</comment>
<accession>E7RZG2</accession>
<evidence type="ECO:0000313" key="1">
    <source>
        <dbReference type="EMBL" id="EFV93956.1"/>
    </source>
</evidence>
<organism evidence="1 2">
    <name type="scientific">Lautropia mirabilis ATCC 51599</name>
    <dbReference type="NCBI Taxonomy" id="887898"/>
    <lineage>
        <taxon>Bacteria</taxon>
        <taxon>Pseudomonadati</taxon>
        <taxon>Pseudomonadota</taxon>
        <taxon>Betaproteobacteria</taxon>
        <taxon>Burkholderiales</taxon>
        <taxon>Burkholderiaceae</taxon>
        <taxon>Lautropia</taxon>
    </lineage>
</organism>
<dbReference type="AlphaFoldDB" id="E7RZG2"/>
<dbReference type="RefSeq" id="WP_005674453.1">
    <property type="nucleotide sequence ID" value="NZ_CP146288.1"/>
</dbReference>
<protein>
    <submittedName>
        <fullName evidence="1">Uncharacterized protein</fullName>
    </submittedName>
</protein>
<dbReference type="STRING" id="887898.HMPREF0551_2071"/>
<reference evidence="1 2" key="1">
    <citation type="submission" date="2010-12" db="EMBL/GenBank/DDBJ databases">
        <authorList>
            <person name="Muzny D."/>
            <person name="Qin X."/>
            <person name="Deng J."/>
            <person name="Jiang H."/>
            <person name="Liu Y."/>
            <person name="Qu J."/>
            <person name="Song X.-Z."/>
            <person name="Zhang L."/>
            <person name="Thornton R."/>
            <person name="Coyle M."/>
            <person name="Francisco L."/>
            <person name="Jackson L."/>
            <person name="Javaid M."/>
            <person name="Korchina V."/>
            <person name="Kovar C."/>
            <person name="Mata R."/>
            <person name="Mathew T."/>
            <person name="Ngo R."/>
            <person name="Nguyen L."/>
            <person name="Nguyen N."/>
            <person name="Okwuonu G."/>
            <person name="Ongeri F."/>
            <person name="Pham C."/>
            <person name="Simmons D."/>
            <person name="Wilczek-Boney K."/>
            <person name="Hale W."/>
            <person name="Jakkamsetti A."/>
            <person name="Pham P."/>
            <person name="Ruth R."/>
            <person name="San Lucas F."/>
            <person name="Warren J."/>
            <person name="Zhang J."/>
            <person name="Zhao Z."/>
            <person name="Zhou C."/>
            <person name="Zhu D."/>
            <person name="Lee S."/>
            <person name="Bess C."/>
            <person name="Blankenburg K."/>
            <person name="Forbes L."/>
            <person name="Fu Q."/>
            <person name="Gubbala S."/>
            <person name="Hirani K."/>
            <person name="Jayaseelan J.C."/>
            <person name="Lara F."/>
            <person name="Munidasa M."/>
            <person name="Palculict T."/>
            <person name="Patil S."/>
            <person name="Pu L.-L."/>
            <person name="Saada N."/>
            <person name="Tang L."/>
            <person name="Weissenberger G."/>
            <person name="Zhu Y."/>
            <person name="Hemphill L."/>
            <person name="Shang Y."/>
            <person name="Youmans B."/>
            <person name="Ayvaz T."/>
            <person name="Ross M."/>
            <person name="Santibanez J."/>
            <person name="Aqrawi P."/>
            <person name="Gross S."/>
            <person name="Joshi V."/>
            <person name="Fowler G."/>
            <person name="Nazareth L."/>
            <person name="Reid J."/>
            <person name="Worley K."/>
            <person name="Petrosino J."/>
            <person name="Highlander S."/>
            <person name="Gibbs R."/>
        </authorList>
    </citation>
    <scope>NUCLEOTIDE SEQUENCE [LARGE SCALE GENOMIC DNA]</scope>
    <source>
        <strain evidence="1 2">ATCC 51599</strain>
    </source>
</reference>
<sequence>MTHVVIKTGTEDEFFARGRQLARSADRGERLPEQRILSFEDPEDLMKLLTAARLNLFRAVKEAPGSITDIAVRLHRDRSAVKRDIDELAKAGLVTLEDKPFPGHGRRKEVRVVAERFSLHADIV</sequence>
<dbReference type="Gene3D" id="1.10.10.10">
    <property type="entry name" value="Winged helix-like DNA-binding domain superfamily/Winged helix DNA-binding domain"/>
    <property type="match status" value="1"/>
</dbReference>
<gene>
    <name evidence="1" type="ORF">HMPREF0551_2071</name>
</gene>
<dbReference type="HOGENOM" id="CLU_2001010_0_0_4"/>